<evidence type="ECO:0000256" key="1">
    <source>
        <dbReference type="SAM" id="Coils"/>
    </source>
</evidence>
<dbReference type="InParanoid" id="D8LH30"/>
<reference evidence="3 4" key="1">
    <citation type="journal article" date="2010" name="Nature">
        <title>The Ectocarpus genome and the independent evolution of multicellularity in brown algae.</title>
        <authorList>
            <person name="Cock J.M."/>
            <person name="Sterck L."/>
            <person name="Rouze P."/>
            <person name="Scornet D."/>
            <person name="Allen A.E."/>
            <person name="Amoutzias G."/>
            <person name="Anthouard V."/>
            <person name="Artiguenave F."/>
            <person name="Aury J.M."/>
            <person name="Badger J.H."/>
            <person name="Beszteri B."/>
            <person name="Billiau K."/>
            <person name="Bonnet E."/>
            <person name="Bothwell J.H."/>
            <person name="Bowler C."/>
            <person name="Boyen C."/>
            <person name="Brownlee C."/>
            <person name="Carrano C.J."/>
            <person name="Charrier B."/>
            <person name="Cho G.Y."/>
            <person name="Coelho S.M."/>
            <person name="Collen J."/>
            <person name="Corre E."/>
            <person name="Da Silva C."/>
            <person name="Delage L."/>
            <person name="Delaroque N."/>
            <person name="Dittami S.M."/>
            <person name="Doulbeau S."/>
            <person name="Elias M."/>
            <person name="Farnham G."/>
            <person name="Gachon C.M."/>
            <person name="Gschloessl B."/>
            <person name="Heesch S."/>
            <person name="Jabbari K."/>
            <person name="Jubin C."/>
            <person name="Kawai H."/>
            <person name="Kimura K."/>
            <person name="Kloareg B."/>
            <person name="Kupper F.C."/>
            <person name="Lang D."/>
            <person name="Le Bail A."/>
            <person name="Leblanc C."/>
            <person name="Lerouge P."/>
            <person name="Lohr M."/>
            <person name="Lopez P.J."/>
            <person name="Martens C."/>
            <person name="Maumus F."/>
            <person name="Michel G."/>
            <person name="Miranda-Saavedra D."/>
            <person name="Morales J."/>
            <person name="Moreau H."/>
            <person name="Motomura T."/>
            <person name="Nagasato C."/>
            <person name="Napoli C.A."/>
            <person name="Nelson D.R."/>
            <person name="Nyvall-Collen P."/>
            <person name="Peters A.F."/>
            <person name="Pommier C."/>
            <person name="Potin P."/>
            <person name="Poulain J."/>
            <person name="Quesneville H."/>
            <person name="Read B."/>
            <person name="Rensing S.A."/>
            <person name="Ritter A."/>
            <person name="Rousvoal S."/>
            <person name="Samanta M."/>
            <person name="Samson G."/>
            <person name="Schroeder D.C."/>
            <person name="Segurens B."/>
            <person name="Strittmatter M."/>
            <person name="Tonon T."/>
            <person name="Tregear J.W."/>
            <person name="Valentin K."/>
            <person name="von Dassow P."/>
            <person name="Yamagishi T."/>
            <person name="Van de Peer Y."/>
            <person name="Wincker P."/>
        </authorList>
    </citation>
    <scope>NUCLEOTIDE SEQUENCE [LARGE SCALE GENOMIC DNA]</scope>
    <source>
        <strain evidence="4">Ec32 / CCAP1310/4</strain>
    </source>
</reference>
<dbReference type="GO" id="GO:0060271">
    <property type="term" value="P:cilium assembly"/>
    <property type="evidence" value="ECO:0007669"/>
    <property type="project" value="TreeGrafter"/>
</dbReference>
<feature type="region of interest" description="Disordered" evidence="2">
    <location>
        <begin position="220"/>
        <end position="250"/>
    </location>
</feature>
<dbReference type="EMBL" id="FN648333">
    <property type="protein sequence ID" value="CBN75883.1"/>
    <property type="molecule type" value="Genomic_DNA"/>
</dbReference>
<keyword evidence="1" id="KW-0175">Coiled coil</keyword>
<proteinExistence type="predicted"/>
<feature type="coiled-coil region" evidence="1">
    <location>
        <begin position="613"/>
        <end position="700"/>
    </location>
</feature>
<dbReference type="eggNOG" id="ENOG502QVG8">
    <property type="taxonomic scope" value="Eukaryota"/>
</dbReference>
<name>D8LH30_ECTSI</name>
<dbReference type="GO" id="GO:0005814">
    <property type="term" value="C:centriole"/>
    <property type="evidence" value="ECO:0007669"/>
    <property type="project" value="TreeGrafter"/>
</dbReference>
<feature type="compositionally biased region" description="Low complexity" evidence="2">
    <location>
        <begin position="17"/>
        <end position="34"/>
    </location>
</feature>
<feature type="compositionally biased region" description="Low complexity" evidence="2">
    <location>
        <begin position="220"/>
        <end position="232"/>
    </location>
</feature>
<evidence type="ECO:0000313" key="4">
    <source>
        <dbReference type="Proteomes" id="UP000002630"/>
    </source>
</evidence>
<dbReference type="AlphaFoldDB" id="D8LH30"/>
<organism evidence="3 4">
    <name type="scientific">Ectocarpus siliculosus</name>
    <name type="common">Brown alga</name>
    <name type="synonym">Conferva siliculosa</name>
    <dbReference type="NCBI Taxonomy" id="2880"/>
    <lineage>
        <taxon>Eukaryota</taxon>
        <taxon>Sar</taxon>
        <taxon>Stramenopiles</taxon>
        <taxon>Ochrophyta</taxon>
        <taxon>PX clade</taxon>
        <taxon>Phaeophyceae</taxon>
        <taxon>Ectocarpales</taxon>
        <taxon>Ectocarpaceae</taxon>
        <taxon>Ectocarpus</taxon>
    </lineage>
</organism>
<protein>
    <submittedName>
        <fullName evidence="3">Uncharacterized protein</fullName>
    </submittedName>
</protein>
<feature type="coiled-coil region" evidence="1">
    <location>
        <begin position="356"/>
        <end position="463"/>
    </location>
</feature>
<evidence type="ECO:0000256" key="2">
    <source>
        <dbReference type="SAM" id="MobiDB-lite"/>
    </source>
</evidence>
<dbReference type="PANTHER" id="PTHR35970">
    <property type="entry name" value="SODIUM CHANNEL AND CLATHRIN LINKER 1"/>
    <property type="match status" value="1"/>
</dbReference>
<dbReference type="OMA" id="QEHACDD"/>
<dbReference type="InterPro" id="IPR038911">
    <property type="entry name" value="SCLT1"/>
</dbReference>
<feature type="coiled-coil region" evidence="1">
    <location>
        <begin position="173"/>
        <end position="214"/>
    </location>
</feature>
<dbReference type="OrthoDB" id="551053at2759"/>
<sequence>MGGYLFWSNLRCPRPPAQQQTTQPTDQPTRQQSTGCSTISQLSAPLTLCTCCSCGFTLCPSALRLASWYPSAQDCSGPDQRLFLYLDPSGKSARGDRRGGGFAAGAASSLSIAREHETLGYATKARMEIGGGGPATIGPTGGIPRLGPQAERSSAWINREGGLQPPTEREALVVDALADKRLYEQELARTREENAFLQDQVRRVSAELKRYQVRFPRAAADAAASATATRADGSGGRGGEGGGEVSGQDAADDVPLPPWVTSSEVMSPLLAAYDARIQDLEGQVAAQRDGMEELAGRTHQLVEENDTLRQEHTRELDELVQQAGASGGLGGVGAREMVGELNERINVLMAENTVMADQTSAMAKELDAVHEELEDREAQMAALTKALSEAGVGLRTLEEKVPRLEREKAHAEGELMKAVNAMSEREAALAEVGEKLGASKEEARRLSVKLTEMEADRAAMEKQAENDADVAAERVRATGQRITELQGLMAARGQEADINGDRARKLQRELDSTRRDAEGMLQVMSGMERQIADFSSREESTTSLAKESKQKVEDALLARDQARALEIQSRRELARVLEARKADASGHVREMEEAVLTLKNKFMAQVAARDREIQDLAAQAARLRGEAERAARDRAGMEEVYSSLKQGVETETETLKAKFDELQERVLEADAKRDEHEAAARELRQNAVDADREFDAKEAAFRAKENHLDDTLKARERELDAIRVSLRAATDHSENRQREAKRLAALLEETREEYTRKLEEEVLVRKAEVEEANTHAAALERSSREAERRVGEVEASFKKQLRGAQERERCAGLSTERRLREEGELAQRLSSRNTDLQLGDDDMETSSPEYGAKDLPRFSSSLSLQSSCRRQSGRLRRGRGMRAA</sequence>
<feature type="region of interest" description="Disordered" evidence="2">
    <location>
        <begin position="11"/>
        <end position="34"/>
    </location>
</feature>
<feature type="compositionally biased region" description="Basic residues" evidence="2">
    <location>
        <begin position="871"/>
        <end position="884"/>
    </location>
</feature>
<accession>D8LH30</accession>
<dbReference type="STRING" id="2880.D8LH30"/>
<feature type="compositionally biased region" description="Low complexity" evidence="2">
    <location>
        <begin position="857"/>
        <end position="870"/>
    </location>
</feature>
<dbReference type="EMBL" id="FN649741">
    <property type="protein sequence ID" value="CBN75883.1"/>
    <property type="molecule type" value="Genomic_DNA"/>
</dbReference>
<evidence type="ECO:0000313" key="3">
    <source>
        <dbReference type="EMBL" id="CBN75883.1"/>
    </source>
</evidence>
<dbReference type="PANTHER" id="PTHR35970:SF1">
    <property type="entry name" value="SODIUM CHANNEL AND CLATHRIN LINKER 1"/>
    <property type="match status" value="1"/>
</dbReference>
<gene>
    <name evidence="3" type="ORF">Esi_0186_0038</name>
</gene>
<feature type="coiled-coil region" evidence="1">
    <location>
        <begin position="291"/>
        <end position="322"/>
    </location>
</feature>
<feature type="compositionally biased region" description="Gly residues" evidence="2">
    <location>
        <begin position="233"/>
        <end position="245"/>
    </location>
</feature>
<feature type="region of interest" description="Disordered" evidence="2">
    <location>
        <begin position="795"/>
        <end position="884"/>
    </location>
</feature>
<feature type="compositionally biased region" description="Basic and acidic residues" evidence="2">
    <location>
        <begin position="804"/>
        <end position="825"/>
    </location>
</feature>
<keyword evidence="4" id="KW-1185">Reference proteome</keyword>
<dbReference type="Proteomes" id="UP000002630">
    <property type="component" value="Linkage Group LG16"/>
</dbReference>